<evidence type="ECO:0000256" key="6">
    <source>
        <dbReference type="SAM" id="Phobius"/>
    </source>
</evidence>
<feature type="transmembrane region" description="Helical" evidence="6">
    <location>
        <begin position="180"/>
        <end position="200"/>
    </location>
</feature>
<gene>
    <name evidence="7" type="ORF">ABH943_001868</name>
</gene>
<comment type="subcellular location">
    <subcellularLocation>
        <location evidence="1">Membrane</location>
        <topology evidence="1">Multi-pass membrane protein</topology>
    </subcellularLocation>
</comment>
<dbReference type="Pfam" id="PF07690">
    <property type="entry name" value="MFS_1"/>
    <property type="match status" value="1"/>
</dbReference>
<dbReference type="EMBL" id="JBIYDN010000004">
    <property type="protein sequence ID" value="MFK4441853.1"/>
    <property type="molecule type" value="Genomic_DNA"/>
</dbReference>
<keyword evidence="2" id="KW-0813">Transport</keyword>
<feature type="transmembrane region" description="Helical" evidence="6">
    <location>
        <begin position="154"/>
        <end position="174"/>
    </location>
</feature>
<dbReference type="Proteomes" id="UP001620514">
    <property type="component" value="Unassembled WGS sequence"/>
</dbReference>
<dbReference type="InterPro" id="IPR011701">
    <property type="entry name" value="MFS"/>
</dbReference>
<dbReference type="RefSeq" id="WP_404605859.1">
    <property type="nucleotide sequence ID" value="NZ_JBIYDN010000004.1"/>
</dbReference>
<dbReference type="InterPro" id="IPR036259">
    <property type="entry name" value="MFS_trans_sf"/>
</dbReference>
<keyword evidence="4 6" id="KW-1133">Transmembrane helix</keyword>
<evidence type="ECO:0000256" key="5">
    <source>
        <dbReference type="ARBA" id="ARBA00023136"/>
    </source>
</evidence>
<dbReference type="SUPFAM" id="SSF103473">
    <property type="entry name" value="MFS general substrate transporter"/>
    <property type="match status" value="1"/>
</dbReference>
<accession>A0ABW8MDW9</accession>
<evidence type="ECO:0000256" key="2">
    <source>
        <dbReference type="ARBA" id="ARBA00022448"/>
    </source>
</evidence>
<feature type="transmembrane region" description="Helical" evidence="6">
    <location>
        <begin position="241"/>
        <end position="263"/>
    </location>
</feature>
<evidence type="ECO:0000256" key="1">
    <source>
        <dbReference type="ARBA" id="ARBA00004141"/>
    </source>
</evidence>
<protein>
    <submittedName>
        <fullName evidence="7">Nitrate/nitrite transporter NarK</fullName>
    </submittedName>
</protein>
<feature type="transmembrane region" description="Helical" evidence="6">
    <location>
        <begin position="20"/>
        <end position="43"/>
    </location>
</feature>
<proteinExistence type="predicted"/>
<organism evidence="7 8">
    <name type="scientific">Caballeronia udeis</name>
    <dbReference type="NCBI Taxonomy" id="1232866"/>
    <lineage>
        <taxon>Bacteria</taxon>
        <taxon>Pseudomonadati</taxon>
        <taxon>Pseudomonadota</taxon>
        <taxon>Betaproteobacteria</taxon>
        <taxon>Burkholderiales</taxon>
        <taxon>Burkholderiaceae</taxon>
        <taxon>Caballeronia</taxon>
    </lineage>
</organism>
<feature type="transmembrane region" description="Helical" evidence="6">
    <location>
        <begin position="87"/>
        <end position="108"/>
    </location>
</feature>
<evidence type="ECO:0000256" key="3">
    <source>
        <dbReference type="ARBA" id="ARBA00022692"/>
    </source>
</evidence>
<comment type="caution">
    <text evidence="7">The sequence shown here is derived from an EMBL/GenBank/DDBJ whole genome shotgun (WGS) entry which is preliminary data.</text>
</comment>
<sequence length="282" mass="30730">MHARSAINETALVRKISWRIIPFVFVLYVVSYLDRANIGYAALQMNKAKWLKPEERDWLLAELENDKRARPDVKHMGTFKALASPKVLYLSFIYFVYQCGSLGVGYWMPQIIKGFSTELSHTQIGLIAMVPYLFATVVMVFWSRSSDRRSERRLHSAIPLAVAAASLCGAGIALNPYVSVLMISLSLAGLYAFKSPFWALPTLFLSRSSAAVSIAVINSIGNLGGFAGPFAIGYIKGQGGSATTGLLFLSGLLAVSFLMTLLIRINDRAAAQAAPVPSNKSA</sequence>
<dbReference type="Gene3D" id="1.20.1250.20">
    <property type="entry name" value="MFS general substrate transporter like domains"/>
    <property type="match status" value="1"/>
</dbReference>
<evidence type="ECO:0000313" key="7">
    <source>
        <dbReference type="EMBL" id="MFK4441853.1"/>
    </source>
</evidence>
<keyword evidence="3 6" id="KW-0812">Transmembrane</keyword>
<dbReference type="PANTHER" id="PTHR43791:SF36">
    <property type="entry name" value="TRANSPORTER, PUTATIVE (AFU_ORTHOLOGUE AFUA_6G08340)-RELATED"/>
    <property type="match status" value="1"/>
</dbReference>
<feature type="transmembrane region" description="Helical" evidence="6">
    <location>
        <begin position="212"/>
        <end position="235"/>
    </location>
</feature>
<dbReference type="PANTHER" id="PTHR43791">
    <property type="entry name" value="PERMEASE-RELATED"/>
    <property type="match status" value="1"/>
</dbReference>
<feature type="transmembrane region" description="Helical" evidence="6">
    <location>
        <begin position="120"/>
        <end position="142"/>
    </location>
</feature>
<reference evidence="7 8" key="1">
    <citation type="submission" date="2024-11" db="EMBL/GenBank/DDBJ databases">
        <title>Using genomics to understand microbial adaptation to soil warming.</title>
        <authorList>
            <person name="Deangelis K.M. PhD."/>
        </authorList>
    </citation>
    <scope>NUCLEOTIDE SEQUENCE [LARGE SCALE GENOMIC DNA]</scope>
    <source>
        <strain evidence="7 8">GAS97</strain>
    </source>
</reference>
<name>A0ABW8MDW9_9BURK</name>
<keyword evidence="8" id="KW-1185">Reference proteome</keyword>
<evidence type="ECO:0000256" key="4">
    <source>
        <dbReference type="ARBA" id="ARBA00022989"/>
    </source>
</evidence>
<keyword evidence="5 6" id="KW-0472">Membrane</keyword>
<evidence type="ECO:0000313" key="8">
    <source>
        <dbReference type="Proteomes" id="UP001620514"/>
    </source>
</evidence>